<protein>
    <submittedName>
        <fullName evidence="1">Uncharacterized protein</fullName>
    </submittedName>
</protein>
<organism evidence="1 2">
    <name type="scientific">Lipomyces kononenkoae</name>
    <name type="common">Yeast</name>
    <dbReference type="NCBI Taxonomy" id="34357"/>
    <lineage>
        <taxon>Eukaryota</taxon>
        <taxon>Fungi</taxon>
        <taxon>Dikarya</taxon>
        <taxon>Ascomycota</taxon>
        <taxon>Saccharomycotina</taxon>
        <taxon>Lipomycetes</taxon>
        <taxon>Lipomycetales</taxon>
        <taxon>Lipomycetaceae</taxon>
        <taxon>Lipomyces</taxon>
    </lineage>
</organism>
<sequence length="129" mass="14525">MTDDHRASNNSNWRRRPTQPTQEQQQQGSNQQRQGDNHGYAPMQHVPVGGFNSSEVEDYLNRGYATALEQARNSERGEIPKTKVTIYQTDQKGWSTSSKGTAWGQRAHLTAKGTAILSDLRRGLQNLQD</sequence>
<accession>A0ACC3T5E0</accession>
<evidence type="ECO:0000313" key="2">
    <source>
        <dbReference type="Proteomes" id="UP001433508"/>
    </source>
</evidence>
<comment type="caution">
    <text evidence="1">The sequence shown here is derived from an EMBL/GenBank/DDBJ whole genome shotgun (WGS) entry which is preliminary data.</text>
</comment>
<keyword evidence="2" id="KW-1185">Reference proteome</keyword>
<evidence type="ECO:0000313" key="1">
    <source>
        <dbReference type="EMBL" id="KAK9238905.1"/>
    </source>
</evidence>
<proteinExistence type="predicted"/>
<gene>
    <name evidence="1" type="ORF">V1525DRAFT_399841</name>
</gene>
<reference evidence="2" key="1">
    <citation type="journal article" date="2024" name="Front. Bioeng. Biotechnol.">
        <title>Genome-scale model development and genomic sequencing of the oleaginous clade Lipomyces.</title>
        <authorList>
            <person name="Czajka J.J."/>
            <person name="Han Y."/>
            <person name="Kim J."/>
            <person name="Mondo S.J."/>
            <person name="Hofstad B.A."/>
            <person name="Robles A."/>
            <person name="Haridas S."/>
            <person name="Riley R."/>
            <person name="LaButti K."/>
            <person name="Pangilinan J."/>
            <person name="Andreopoulos W."/>
            <person name="Lipzen A."/>
            <person name="Yan J."/>
            <person name="Wang M."/>
            <person name="Ng V."/>
            <person name="Grigoriev I.V."/>
            <person name="Spatafora J.W."/>
            <person name="Magnuson J.K."/>
            <person name="Baker S.E."/>
            <person name="Pomraning K.R."/>
        </authorList>
    </citation>
    <scope>NUCLEOTIDE SEQUENCE [LARGE SCALE GENOMIC DNA]</scope>
    <source>
        <strain evidence="2">CBS 7786</strain>
    </source>
</reference>
<dbReference type="Proteomes" id="UP001433508">
    <property type="component" value="Unassembled WGS sequence"/>
</dbReference>
<name>A0ACC3T5E0_LIPKO</name>
<dbReference type="EMBL" id="MU971351">
    <property type="protein sequence ID" value="KAK9238905.1"/>
    <property type="molecule type" value="Genomic_DNA"/>
</dbReference>